<evidence type="ECO:0000313" key="4">
    <source>
        <dbReference type="Proteomes" id="UP000663865"/>
    </source>
</evidence>
<dbReference type="EMBL" id="CAJOBS010005544">
    <property type="protein sequence ID" value="CAF4901258.1"/>
    <property type="molecule type" value="Genomic_DNA"/>
</dbReference>
<protein>
    <submittedName>
        <fullName evidence="2">Uncharacterized protein</fullName>
    </submittedName>
</protein>
<dbReference type="Proteomes" id="UP000663865">
    <property type="component" value="Unassembled WGS sequence"/>
</dbReference>
<feature type="region of interest" description="Disordered" evidence="1">
    <location>
        <begin position="108"/>
        <end position="127"/>
    </location>
</feature>
<feature type="compositionally biased region" description="Low complexity" evidence="1">
    <location>
        <begin position="112"/>
        <end position="125"/>
    </location>
</feature>
<name>A0A818FZ89_9BILA</name>
<accession>A0A818FZ89</accession>
<evidence type="ECO:0000313" key="3">
    <source>
        <dbReference type="EMBL" id="CAF4901258.1"/>
    </source>
</evidence>
<comment type="caution">
    <text evidence="2">The sequence shown here is derived from an EMBL/GenBank/DDBJ whole genome shotgun (WGS) entry which is preliminary data.</text>
</comment>
<dbReference type="AlphaFoldDB" id="A0A818FZ89"/>
<evidence type="ECO:0000313" key="2">
    <source>
        <dbReference type="EMBL" id="CAF3483393.1"/>
    </source>
</evidence>
<organism evidence="2 4">
    <name type="scientific">Rotaria socialis</name>
    <dbReference type="NCBI Taxonomy" id="392032"/>
    <lineage>
        <taxon>Eukaryota</taxon>
        <taxon>Metazoa</taxon>
        <taxon>Spiralia</taxon>
        <taxon>Gnathifera</taxon>
        <taxon>Rotifera</taxon>
        <taxon>Eurotatoria</taxon>
        <taxon>Bdelloidea</taxon>
        <taxon>Philodinida</taxon>
        <taxon>Philodinidae</taxon>
        <taxon>Rotaria</taxon>
    </lineage>
</organism>
<evidence type="ECO:0000256" key="1">
    <source>
        <dbReference type="SAM" id="MobiDB-lite"/>
    </source>
</evidence>
<dbReference type="Proteomes" id="UP000663838">
    <property type="component" value="Unassembled WGS sequence"/>
</dbReference>
<reference evidence="2" key="1">
    <citation type="submission" date="2021-02" db="EMBL/GenBank/DDBJ databases">
        <authorList>
            <person name="Nowell W R."/>
        </authorList>
    </citation>
    <scope>NUCLEOTIDE SEQUENCE</scope>
</reference>
<feature type="region of interest" description="Disordered" evidence="1">
    <location>
        <begin position="1"/>
        <end position="29"/>
    </location>
</feature>
<proteinExistence type="predicted"/>
<sequence length="218" mass="24178">PPVHPLIRAPEAAATASNEDPPIPMPVPQPAERIAYKHVGQGKRSWRSRKTFYSRNRGSAPHCQAAGPQYSQPKRAYVQEIRPPYNTGKPIQITADQRYGNLSWRAKPVGEAATSSPSTSGSRGPLIPLSNWHRYQRELLEAQTENQIRSAREQIEAEAEVATILRQRGIATLRAGYVPFANRISDRWLDATVARINQPPVTAVTAHIDLANLVEPDL</sequence>
<gene>
    <name evidence="2" type="ORF">KIK155_LOCUS14653</name>
    <name evidence="3" type="ORF">TOA249_LOCUS30696</name>
</gene>
<feature type="non-terminal residue" evidence="2">
    <location>
        <position position="1"/>
    </location>
</feature>
<dbReference type="EMBL" id="CAJNYV010002481">
    <property type="protein sequence ID" value="CAF3483393.1"/>
    <property type="molecule type" value="Genomic_DNA"/>
</dbReference>